<dbReference type="AlphaFoldDB" id="A0AA39DBB9"/>
<reference evidence="2 3" key="1">
    <citation type="journal article" date="2023" name="BMC Biotechnol.">
        <title>Vitis rotundifolia cv Carlos genome sequencing.</title>
        <authorList>
            <person name="Huff M."/>
            <person name="Hulse-Kemp A."/>
            <person name="Scheffler B."/>
            <person name="Youngblood R."/>
            <person name="Simpson S."/>
            <person name="Babiker E."/>
            <person name="Staton M."/>
        </authorList>
    </citation>
    <scope>NUCLEOTIDE SEQUENCE [LARGE SCALE GENOMIC DNA]</scope>
    <source>
        <tissue evidence="2">Leaf</tissue>
    </source>
</reference>
<organism evidence="2 3">
    <name type="scientific">Vitis rotundifolia</name>
    <name type="common">Muscadine grape</name>
    <dbReference type="NCBI Taxonomy" id="103349"/>
    <lineage>
        <taxon>Eukaryota</taxon>
        <taxon>Viridiplantae</taxon>
        <taxon>Streptophyta</taxon>
        <taxon>Embryophyta</taxon>
        <taxon>Tracheophyta</taxon>
        <taxon>Spermatophyta</taxon>
        <taxon>Magnoliopsida</taxon>
        <taxon>eudicotyledons</taxon>
        <taxon>Gunneridae</taxon>
        <taxon>Pentapetalae</taxon>
        <taxon>rosids</taxon>
        <taxon>Vitales</taxon>
        <taxon>Vitaceae</taxon>
        <taxon>Viteae</taxon>
        <taxon>Vitis</taxon>
    </lineage>
</organism>
<dbReference type="InterPro" id="IPR024752">
    <property type="entry name" value="Myb/SANT-like_dom"/>
</dbReference>
<protein>
    <recommendedName>
        <fullName evidence="1">Myb/SANT-like domain-containing protein</fullName>
    </recommendedName>
</protein>
<dbReference type="EMBL" id="JARBHA010000018">
    <property type="protein sequence ID" value="KAJ9676027.1"/>
    <property type="molecule type" value="Genomic_DNA"/>
</dbReference>
<dbReference type="Pfam" id="PF12776">
    <property type="entry name" value="Myb_DNA-bind_3"/>
    <property type="match status" value="1"/>
</dbReference>
<name>A0AA39DBB9_VITRO</name>
<sequence>MDEVRSSNQVLIDEMDSSNPVNVFGSISSDQMEHSEGFEVHKSVSEKRNLTWIDEMDNFLVDRLMEQMHKGQKIGGVFTKTAYAMVAREIGENFELSCNSEHIKNRMKT</sequence>
<comment type="caution">
    <text evidence="2">The sequence shown here is derived from an EMBL/GenBank/DDBJ whole genome shotgun (WGS) entry which is preliminary data.</text>
</comment>
<accession>A0AA39DBB9</accession>
<gene>
    <name evidence="2" type="ORF">PVL29_024826</name>
</gene>
<evidence type="ECO:0000313" key="3">
    <source>
        <dbReference type="Proteomes" id="UP001168098"/>
    </source>
</evidence>
<dbReference type="Proteomes" id="UP001168098">
    <property type="component" value="Unassembled WGS sequence"/>
</dbReference>
<proteinExistence type="predicted"/>
<keyword evidence="3" id="KW-1185">Reference proteome</keyword>
<evidence type="ECO:0000259" key="1">
    <source>
        <dbReference type="Pfam" id="PF12776"/>
    </source>
</evidence>
<feature type="domain" description="Myb/SANT-like" evidence="1">
    <location>
        <begin position="51"/>
        <end position="109"/>
    </location>
</feature>
<evidence type="ECO:0000313" key="2">
    <source>
        <dbReference type="EMBL" id="KAJ9676027.1"/>
    </source>
</evidence>
<dbReference type="PANTHER" id="PTHR46929:SF3">
    <property type="entry name" value="MYB_SANT-LIKE DOMAIN-CONTAINING PROTEIN"/>
    <property type="match status" value="1"/>
</dbReference>
<dbReference type="PANTHER" id="PTHR46929">
    <property type="entry name" value="EXPRESSED PROTEIN"/>
    <property type="match status" value="1"/>
</dbReference>